<evidence type="ECO:0000256" key="3">
    <source>
        <dbReference type="SAM" id="Phobius"/>
    </source>
</evidence>
<dbReference type="InterPro" id="IPR004147">
    <property type="entry name" value="ABC1_dom"/>
</dbReference>
<dbReference type="CDD" id="cd13969">
    <property type="entry name" value="ADCK1-like"/>
    <property type="match status" value="1"/>
</dbReference>
<dbReference type="AlphaFoldDB" id="A0AAD5WVQ5"/>
<evidence type="ECO:0000313" key="6">
    <source>
        <dbReference type="Proteomes" id="UP001201980"/>
    </source>
</evidence>
<dbReference type="InterPro" id="IPR051130">
    <property type="entry name" value="Mito_struct-func_regulator"/>
</dbReference>
<name>A0AAD5WVQ5_9PEZI</name>
<dbReference type="PANTHER" id="PTHR43173">
    <property type="entry name" value="ABC1 FAMILY PROTEIN"/>
    <property type="match status" value="1"/>
</dbReference>
<dbReference type="EMBL" id="JAKWBI020000073">
    <property type="protein sequence ID" value="KAJ2903728.1"/>
    <property type="molecule type" value="Genomic_DNA"/>
</dbReference>
<keyword evidence="3" id="KW-0472">Membrane</keyword>
<reference evidence="5" key="1">
    <citation type="submission" date="2022-07" db="EMBL/GenBank/DDBJ databases">
        <title>Draft genome sequence of Zalerion maritima ATCC 34329, a (micro)plastics degrading marine fungus.</title>
        <authorList>
            <person name="Paco A."/>
            <person name="Goncalves M.F.M."/>
            <person name="Rocha-Santos T.A.P."/>
            <person name="Alves A."/>
        </authorList>
    </citation>
    <scope>NUCLEOTIDE SEQUENCE</scope>
    <source>
        <strain evidence="5">ATCC 34329</strain>
    </source>
</reference>
<evidence type="ECO:0000313" key="5">
    <source>
        <dbReference type="EMBL" id="KAJ2903728.1"/>
    </source>
</evidence>
<feature type="transmembrane region" description="Helical" evidence="3">
    <location>
        <begin position="88"/>
        <end position="105"/>
    </location>
</feature>
<sequence>MYRQFPSIARRFGTHGLERSSRGLGSSQLHRLAASNSLSSWARARSPMNSVRRNISNSSGPFQPLRPPPPSSLGAPQKARQFTRSRKWGRRLLIFSVVGGVIYIIDRYRYAGGILRSMRTFGTGLWVAVDYKLNFRPQPLFGGSIEDLHRRSADTLSTLLYRNGGLYLKIGQAIAMQSAILPPEFQRMFSRMFDDAPQDNWKEVQKVIRKDFGGRGVEEIFGVTFDGDHGVVSFEGKVMGLMEREARASASVAQVHWARLPNGKEVAIKIQKPEIEKQIGWDIWAWTSVMRIYTWWFDLPLYSIVPFVTERLMLETDFENEAKNGETMRQLVENEPTLRGRVYIPKNYPELSSRRVLTTEWVEGVRLWDKETMTGRWMGGFGNASPGVHGSQLSELDVGTALHELHTHGEKAKLKPERTEWRGPRRKGGLGLSTTEVMTTMIDLFSAQIFKWGVVHCDPHPGNIFIRRLPSGKPELVLIDHGLYVYMKPKFRREYSLFWKSLMTFDNERIKSITREWGIGAADLFASATLMRPYEGGQGSEDFIKGSMEKRTASERTYEMQKRMKQGIKDFLAEEENFPKELVFIGRNMRIVQANNQFMGSPVNRIKRMGNWASRSLFEDIERPWRQRLDMACRHLLFKSVMFLSDIMFYFFRIRQILGLGGGMEDELENQMKEMAKDFGIDLQNEVFEGLGYRDARPALTTWYPPTYEFHWVPTNPTSTKISQKVTYSMPLGIQQVSYPRSALKWYIGDFADIERGGGYEHTGGQQRCWNVAASDPMGGTFPRAADTAKHNDGNGVSSAPQRKPHKSITYKSGSVRSAPEAIFMRGEAGRDLPGCNSHGSSSKSNRIHRGQLLAEEQQVVRC</sequence>
<dbReference type="SUPFAM" id="SSF56112">
    <property type="entry name" value="Protein kinase-like (PK-like)"/>
    <property type="match status" value="1"/>
</dbReference>
<dbReference type="Proteomes" id="UP001201980">
    <property type="component" value="Unassembled WGS sequence"/>
</dbReference>
<feature type="region of interest" description="Disordered" evidence="2">
    <location>
        <begin position="789"/>
        <end position="814"/>
    </location>
</feature>
<keyword evidence="3" id="KW-1133">Transmembrane helix</keyword>
<feature type="domain" description="ABC1 atypical kinase-like" evidence="4">
    <location>
        <begin position="243"/>
        <end position="512"/>
    </location>
</feature>
<dbReference type="InterPro" id="IPR045307">
    <property type="entry name" value="ADCK1_dom"/>
</dbReference>
<proteinExistence type="inferred from homology"/>
<keyword evidence="6" id="KW-1185">Reference proteome</keyword>
<keyword evidence="3" id="KW-0812">Transmembrane</keyword>
<dbReference type="InterPro" id="IPR011009">
    <property type="entry name" value="Kinase-like_dom_sf"/>
</dbReference>
<gene>
    <name evidence="5" type="ORF">MKZ38_009466</name>
</gene>
<accession>A0AAD5WVQ5</accession>
<protein>
    <submittedName>
        <fullName evidence="5">ABC1 family protein</fullName>
    </submittedName>
</protein>
<feature type="region of interest" description="Disordered" evidence="2">
    <location>
        <begin position="829"/>
        <end position="852"/>
    </location>
</feature>
<comment type="caution">
    <text evidence="5">The sequence shown here is derived from an EMBL/GenBank/DDBJ whole genome shotgun (WGS) entry which is preliminary data.</text>
</comment>
<dbReference type="Pfam" id="PF03109">
    <property type="entry name" value="ABC1"/>
    <property type="match status" value="1"/>
</dbReference>
<evidence type="ECO:0000256" key="2">
    <source>
        <dbReference type="SAM" id="MobiDB-lite"/>
    </source>
</evidence>
<evidence type="ECO:0000256" key="1">
    <source>
        <dbReference type="ARBA" id="ARBA00009670"/>
    </source>
</evidence>
<dbReference type="PANTHER" id="PTHR43173:SF37">
    <property type="entry name" value="ABC1 FAMILY PROTEIN C10F6.14C"/>
    <property type="match status" value="1"/>
</dbReference>
<organism evidence="5 6">
    <name type="scientific">Zalerion maritima</name>
    <dbReference type="NCBI Taxonomy" id="339359"/>
    <lineage>
        <taxon>Eukaryota</taxon>
        <taxon>Fungi</taxon>
        <taxon>Dikarya</taxon>
        <taxon>Ascomycota</taxon>
        <taxon>Pezizomycotina</taxon>
        <taxon>Sordariomycetes</taxon>
        <taxon>Lulworthiomycetidae</taxon>
        <taxon>Lulworthiales</taxon>
        <taxon>Lulworthiaceae</taxon>
        <taxon>Zalerion</taxon>
    </lineage>
</organism>
<comment type="similarity">
    <text evidence="1">Belongs to the protein kinase superfamily. ADCK protein kinase family.</text>
</comment>
<evidence type="ECO:0000259" key="4">
    <source>
        <dbReference type="Pfam" id="PF03109"/>
    </source>
</evidence>
<feature type="region of interest" description="Disordered" evidence="2">
    <location>
        <begin position="52"/>
        <end position="80"/>
    </location>
</feature>